<dbReference type="InterPro" id="IPR006696">
    <property type="entry name" value="DUF423"/>
</dbReference>
<keyword evidence="3 6" id="KW-0812">Transmembrane</keyword>
<evidence type="ECO:0000256" key="6">
    <source>
        <dbReference type="SAM" id="Phobius"/>
    </source>
</evidence>
<dbReference type="Proteomes" id="UP000593737">
    <property type="component" value="Chromosome"/>
</dbReference>
<keyword evidence="4 6" id="KW-1133">Transmembrane helix</keyword>
<feature type="transmembrane region" description="Helical" evidence="6">
    <location>
        <begin position="9"/>
        <end position="32"/>
    </location>
</feature>
<evidence type="ECO:0000256" key="2">
    <source>
        <dbReference type="ARBA" id="ARBA00009694"/>
    </source>
</evidence>
<dbReference type="PANTHER" id="PTHR43461:SF1">
    <property type="entry name" value="TRANSMEMBRANE PROTEIN 256"/>
    <property type="match status" value="1"/>
</dbReference>
<evidence type="ECO:0000313" key="7">
    <source>
        <dbReference type="EMBL" id="QPD04963.1"/>
    </source>
</evidence>
<feature type="transmembrane region" description="Helical" evidence="6">
    <location>
        <begin position="52"/>
        <end position="69"/>
    </location>
</feature>
<reference evidence="7 8" key="1">
    <citation type="journal article" date="2020" name="ISME J.">
        <title>Enrichment and physiological characterization of a novel comammox Nitrospira indicates ammonium inhibition of complete nitrification.</title>
        <authorList>
            <person name="Sakoula D."/>
            <person name="Koch H."/>
            <person name="Frank J."/>
            <person name="Jetten M.S.M."/>
            <person name="van Kessel M.A.H.J."/>
            <person name="Lucker S."/>
        </authorList>
    </citation>
    <scope>NUCLEOTIDE SEQUENCE [LARGE SCALE GENOMIC DNA]</scope>
    <source>
        <strain evidence="7">Comreactor17</strain>
    </source>
</reference>
<comment type="subcellular location">
    <subcellularLocation>
        <location evidence="1">Membrane</location>
        <topology evidence="1">Multi-pass membrane protein</topology>
    </subcellularLocation>
</comment>
<dbReference type="AlphaFoldDB" id="A0A7S8FFL3"/>
<dbReference type="PANTHER" id="PTHR43461">
    <property type="entry name" value="TRANSMEMBRANE PROTEIN 256"/>
    <property type="match status" value="1"/>
</dbReference>
<evidence type="ECO:0000256" key="1">
    <source>
        <dbReference type="ARBA" id="ARBA00004141"/>
    </source>
</evidence>
<proteinExistence type="inferred from homology"/>
<sequence length="126" mass="13392">MDVDASSRWLVLVGCISAGLGVAAGAFGAHMLKEILEPPMLAVYDTATRYQMYHAFGMVLSGLVVRIGRDAGAAKAGWLFLAGTFLFCGSLYGVSLAGIRWLGAVTPVGGVLFIVGWLVLGWRAWR</sequence>
<name>A0A7S8FFL3_9BACT</name>
<dbReference type="Pfam" id="PF04241">
    <property type="entry name" value="DUF423"/>
    <property type="match status" value="1"/>
</dbReference>
<feature type="transmembrane region" description="Helical" evidence="6">
    <location>
        <begin position="101"/>
        <end position="120"/>
    </location>
</feature>
<protein>
    <recommendedName>
        <fullName evidence="9">DUF423 domain-containing protein</fullName>
    </recommendedName>
</protein>
<dbReference type="GO" id="GO:0005886">
    <property type="term" value="C:plasma membrane"/>
    <property type="evidence" value="ECO:0007669"/>
    <property type="project" value="TreeGrafter"/>
</dbReference>
<dbReference type="KEGG" id="nkf:Nkreftii_002737"/>
<evidence type="ECO:0008006" key="9">
    <source>
        <dbReference type="Google" id="ProtNLM"/>
    </source>
</evidence>
<evidence type="ECO:0000313" key="8">
    <source>
        <dbReference type="Proteomes" id="UP000593737"/>
    </source>
</evidence>
<accession>A0A7S8FFL3</accession>
<keyword evidence="5 6" id="KW-0472">Membrane</keyword>
<feature type="transmembrane region" description="Helical" evidence="6">
    <location>
        <begin position="76"/>
        <end position="95"/>
    </location>
</feature>
<comment type="similarity">
    <text evidence="2">Belongs to the UPF0382 family.</text>
</comment>
<evidence type="ECO:0000256" key="4">
    <source>
        <dbReference type="ARBA" id="ARBA00022989"/>
    </source>
</evidence>
<organism evidence="7 8">
    <name type="scientific">Candidatus Nitrospira kreftii</name>
    <dbReference type="NCBI Taxonomy" id="2652173"/>
    <lineage>
        <taxon>Bacteria</taxon>
        <taxon>Pseudomonadati</taxon>
        <taxon>Nitrospirota</taxon>
        <taxon>Nitrospiria</taxon>
        <taxon>Nitrospirales</taxon>
        <taxon>Nitrospiraceae</taxon>
        <taxon>Nitrospira</taxon>
    </lineage>
</organism>
<evidence type="ECO:0000256" key="3">
    <source>
        <dbReference type="ARBA" id="ARBA00022692"/>
    </source>
</evidence>
<gene>
    <name evidence="7" type="ORF">Nkreftii_002737</name>
</gene>
<dbReference type="EMBL" id="CP047423">
    <property type="protein sequence ID" value="QPD04963.1"/>
    <property type="molecule type" value="Genomic_DNA"/>
</dbReference>
<evidence type="ECO:0000256" key="5">
    <source>
        <dbReference type="ARBA" id="ARBA00023136"/>
    </source>
</evidence>